<dbReference type="KEGG" id="fcy:FRACYDRAFT_241728"/>
<gene>
    <name evidence="2" type="ORF">FRACYDRAFT_241728</name>
</gene>
<feature type="compositionally biased region" description="Basic and acidic residues" evidence="1">
    <location>
        <begin position="364"/>
        <end position="384"/>
    </location>
</feature>
<name>A0A1E7F5D8_9STRA</name>
<keyword evidence="3" id="KW-1185">Reference proteome</keyword>
<feature type="region of interest" description="Disordered" evidence="1">
    <location>
        <begin position="43"/>
        <end position="90"/>
    </location>
</feature>
<reference evidence="2 3" key="1">
    <citation type="submission" date="2016-09" db="EMBL/GenBank/DDBJ databases">
        <title>Extensive genetic diversity and differential bi-allelic expression allows diatom success in the polar Southern Ocean.</title>
        <authorList>
            <consortium name="DOE Joint Genome Institute"/>
            <person name="Mock T."/>
            <person name="Otillar R.P."/>
            <person name="Strauss J."/>
            <person name="Dupont C."/>
            <person name="Frickenhaus S."/>
            <person name="Maumus F."/>
            <person name="Mcmullan M."/>
            <person name="Sanges R."/>
            <person name="Schmutz J."/>
            <person name="Toseland A."/>
            <person name="Valas R."/>
            <person name="Veluchamy A."/>
            <person name="Ward B.J."/>
            <person name="Allen A."/>
            <person name="Barry K."/>
            <person name="Falciatore A."/>
            <person name="Ferrante M."/>
            <person name="Fortunato A.E."/>
            <person name="Gloeckner G."/>
            <person name="Gruber A."/>
            <person name="Hipkin R."/>
            <person name="Janech M."/>
            <person name="Kroth P."/>
            <person name="Leese F."/>
            <person name="Lindquist E."/>
            <person name="Lyon B.R."/>
            <person name="Martin J."/>
            <person name="Mayer C."/>
            <person name="Parker M."/>
            <person name="Quesneville H."/>
            <person name="Raymond J."/>
            <person name="Uhlig C."/>
            <person name="Valentin K.U."/>
            <person name="Worden A.Z."/>
            <person name="Armbrust E.V."/>
            <person name="Bowler C."/>
            <person name="Green B."/>
            <person name="Moulton V."/>
            <person name="Van Oosterhout C."/>
            <person name="Grigoriev I."/>
        </authorList>
    </citation>
    <scope>NUCLEOTIDE SEQUENCE [LARGE SCALE GENOMIC DNA]</scope>
    <source>
        <strain evidence="2 3">CCMP1102</strain>
    </source>
</reference>
<dbReference type="Proteomes" id="UP000095751">
    <property type="component" value="Unassembled WGS sequence"/>
</dbReference>
<feature type="region of interest" description="Disordered" evidence="1">
    <location>
        <begin position="142"/>
        <end position="221"/>
    </location>
</feature>
<dbReference type="EMBL" id="KV784361">
    <property type="protein sequence ID" value="OEU13392.1"/>
    <property type="molecule type" value="Genomic_DNA"/>
</dbReference>
<protein>
    <submittedName>
        <fullName evidence="2">Uncharacterized protein</fullName>
    </submittedName>
</protein>
<evidence type="ECO:0000256" key="1">
    <source>
        <dbReference type="SAM" id="MobiDB-lite"/>
    </source>
</evidence>
<feature type="compositionally biased region" description="Basic and acidic residues" evidence="1">
    <location>
        <begin position="180"/>
        <end position="221"/>
    </location>
</feature>
<evidence type="ECO:0000313" key="2">
    <source>
        <dbReference type="EMBL" id="OEU13392.1"/>
    </source>
</evidence>
<feature type="region of interest" description="Disordered" evidence="1">
    <location>
        <begin position="331"/>
        <end position="384"/>
    </location>
</feature>
<evidence type="ECO:0000313" key="3">
    <source>
        <dbReference type="Proteomes" id="UP000095751"/>
    </source>
</evidence>
<accession>A0A1E7F5D8</accession>
<feature type="compositionally biased region" description="Polar residues" evidence="1">
    <location>
        <begin position="43"/>
        <end position="58"/>
    </location>
</feature>
<sequence length="449" mass="49474">MGGNTISETIKVGSFRDNKGGDDIMAVDGINGLLWACNNNNNRQVRTPTTVTTEASSPESKFENNNDDDFSSSDENQRHLSQTDHHIRSLDQDGSLNEVAGSQSMLSQELVIETGYLSEIELSQETQPESSIGMAKRLGLLSQTQEEEEEEKEGEEEEQQVDQLDTTNESLPLNGGGAKQLEESDQQHDTSPKISEEKNVQTEFKKSPLDHESISYEPPKQEAEKLQLSGLELLTQVGSNEADKLTSIRASKSSPIGGGITAIQVNTSSTDAQIRESEGFGSLLDAIAKVTEQEEIVEGGGGMPVLWQSSSPSDNPLHLFSNVPAIAESATTKRDLSTRKRTNTPKISNPSLSIKAYASKKRKTETQKEKEKLRREKQENENKKAQAIAKKAAMIAERTIADPSIAKKLLLSMALKRENPRSKPENLPGKGHVIQEGFFWEKRIVRMNQ</sequence>
<proteinExistence type="predicted"/>
<dbReference type="AlphaFoldDB" id="A0A1E7F5D8"/>
<organism evidence="2 3">
    <name type="scientific">Fragilariopsis cylindrus CCMP1102</name>
    <dbReference type="NCBI Taxonomy" id="635003"/>
    <lineage>
        <taxon>Eukaryota</taxon>
        <taxon>Sar</taxon>
        <taxon>Stramenopiles</taxon>
        <taxon>Ochrophyta</taxon>
        <taxon>Bacillariophyta</taxon>
        <taxon>Bacillariophyceae</taxon>
        <taxon>Bacillariophycidae</taxon>
        <taxon>Bacillariales</taxon>
        <taxon>Bacillariaceae</taxon>
        <taxon>Fragilariopsis</taxon>
    </lineage>
</organism>
<dbReference type="InParanoid" id="A0A1E7F5D8"/>
<feature type="compositionally biased region" description="Acidic residues" evidence="1">
    <location>
        <begin position="145"/>
        <end position="160"/>
    </location>
</feature>
<feature type="compositionally biased region" description="Basic and acidic residues" evidence="1">
    <location>
        <begin position="75"/>
        <end position="90"/>
    </location>
</feature>
<feature type="compositionally biased region" description="Polar residues" evidence="1">
    <location>
        <begin position="161"/>
        <end position="171"/>
    </location>
</feature>